<organism evidence="5 6">
    <name type="scientific">Halioxenophilus aromaticivorans</name>
    <dbReference type="NCBI Taxonomy" id="1306992"/>
    <lineage>
        <taxon>Bacteria</taxon>
        <taxon>Pseudomonadati</taxon>
        <taxon>Pseudomonadota</taxon>
        <taxon>Gammaproteobacteria</taxon>
        <taxon>Alteromonadales</taxon>
        <taxon>Alteromonadaceae</taxon>
        <taxon>Halioxenophilus</taxon>
    </lineage>
</organism>
<protein>
    <recommendedName>
        <fullName evidence="4">Acyl-CoA dehydrogenase/oxidase C-terminal domain-containing protein</fullName>
    </recommendedName>
</protein>
<dbReference type="EMBL" id="BAABLX010000024">
    <property type="protein sequence ID" value="GAA4946107.1"/>
    <property type="molecule type" value="Genomic_DNA"/>
</dbReference>
<evidence type="ECO:0000256" key="1">
    <source>
        <dbReference type="ARBA" id="ARBA00022630"/>
    </source>
</evidence>
<proteinExistence type="predicted"/>
<dbReference type="PANTHER" id="PTHR43884">
    <property type="entry name" value="ACYL-COA DEHYDROGENASE"/>
    <property type="match status" value="1"/>
</dbReference>
<gene>
    <name evidence="5" type="ORF">GCM10025791_26740</name>
</gene>
<evidence type="ECO:0000256" key="3">
    <source>
        <dbReference type="ARBA" id="ARBA00023002"/>
    </source>
</evidence>
<dbReference type="RefSeq" id="WP_345422990.1">
    <property type="nucleotide sequence ID" value="NZ_AP031496.1"/>
</dbReference>
<evidence type="ECO:0000313" key="6">
    <source>
        <dbReference type="Proteomes" id="UP001409585"/>
    </source>
</evidence>
<dbReference type="GO" id="GO:0003995">
    <property type="term" value="F:acyl-CoA dehydrogenase activity"/>
    <property type="evidence" value="ECO:0007669"/>
    <property type="project" value="TreeGrafter"/>
</dbReference>
<reference evidence="6" key="1">
    <citation type="journal article" date="2019" name="Int. J. Syst. Evol. Microbiol.">
        <title>The Global Catalogue of Microorganisms (GCM) 10K type strain sequencing project: providing services to taxonomists for standard genome sequencing and annotation.</title>
        <authorList>
            <consortium name="The Broad Institute Genomics Platform"/>
            <consortium name="The Broad Institute Genome Sequencing Center for Infectious Disease"/>
            <person name="Wu L."/>
            <person name="Ma J."/>
        </authorList>
    </citation>
    <scope>NUCLEOTIDE SEQUENCE [LARGE SCALE GENOMIC DNA]</scope>
    <source>
        <strain evidence="6">JCM 19134</strain>
    </source>
</reference>
<dbReference type="Proteomes" id="UP001409585">
    <property type="component" value="Unassembled WGS sequence"/>
</dbReference>
<keyword evidence="2" id="KW-0274">FAD</keyword>
<keyword evidence="1" id="KW-0285">Flavoprotein</keyword>
<evidence type="ECO:0000259" key="4">
    <source>
        <dbReference type="Pfam" id="PF00441"/>
    </source>
</evidence>
<keyword evidence="3" id="KW-0560">Oxidoreductase</keyword>
<dbReference type="Pfam" id="PF00441">
    <property type="entry name" value="Acyl-CoA_dh_1"/>
    <property type="match status" value="1"/>
</dbReference>
<dbReference type="Gene3D" id="1.20.140.10">
    <property type="entry name" value="Butyryl-CoA Dehydrogenase, subunit A, domain 3"/>
    <property type="match status" value="1"/>
</dbReference>
<dbReference type="InterPro" id="IPR009075">
    <property type="entry name" value="AcylCo_DH/oxidase_C"/>
</dbReference>
<evidence type="ECO:0000313" key="5">
    <source>
        <dbReference type="EMBL" id="GAA4946107.1"/>
    </source>
</evidence>
<dbReference type="SUPFAM" id="SSF47203">
    <property type="entry name" value="Acyl-CoA dehydrogenase C-terminal domain-like"/>
    <property type="match status" value="1"/>
</dbReference>
<feature type="domain" description="Acyl-CoA dehydrogenase/oxidase C-terminal" evidence="4">
    <location>
        <begin position="177"/>
        <end position="288"/>
    </location>
</feature>
<name>A0AAV3U3J7_9ALTE</name>
<sequence>MDLTLNEDQLAVAGAIDKLAEQFASSPVDFHGFALVSETLQQELEEGGYFDIAAVPEMGPLSAADAIYRLAQLPYTAEVALSMLVGPVLDELALPVEIQRPFTVIDNQRPGRFAATAKTLIFVDGEKVGVASSDQPDQKLAEPLPDSLYAYPMARIPETPNIHWLNDSDAQRVQAALRVATAAEMAGLIQAAITTTVEHVSVRKQFGHPIGTFQALRHRLSECAVLAGGVRWLAFKAAWSSDAGDAALALLHAQESATRVIYDVHQMSGAMGMTLEMDLHLWTYRLKALMSELGGRAGNAQAVGEACFSSL</sequence>
<keyword evidence="6" id="KW-1185">Reference proteome</keyword>
<dbReference type="PANTHER" id="PTHR43884:SF20">
    <property type="entry name" value="ACYL-COA DEHYDROGENASE FADE28"/>
    <property type="match status" value="1"/>
</dbReference>
<evidence type="ECO:0000256" key="2">
    <source>
        <dbReference type="ARBA" id="ARBA00022827"/>
    </source>
</evidence>
<dbReference type="AlphaFoldDB" id="A0AAV3U3J7"/>
<dbReference type="InterPro" id="IPR036250">
    <property type="entry name" value="AcylCo_DH-like_C"/>
</dbReference>
<accession>A0AAV3U3J7</accession>
<comment type="caution">
    <text evidence="5">The sequence shown here is derived from an EMBL/GenBank/DDBJ whole genome shotgun (WGS) entry which is preliminary data.</text>
</comment>